<sequence length="42" mass="4800">MTGIFDFVFGLFVCHFSGQTSKYEIPVDDMHFVIVVIDIFLA</sequence>
<dbReference type="EMBL" id="BPVZ01000026">
    <property type="protein sequence ID" value="GKV06984.1"/>
    <property type="molecule type" value="Genomic_DNA"/>
</dbReference>
<protein>
    <submittedName>
        <fullName evidence="1">Uncharacterized protein</fullName>
    </submittedName>
</protein>
<dbReference type="AlphaFoldDB" id="A0AAV5J9C7"/>
<accession>A0AAV5J9C7</accession>
<comment type="caution">
    <text evidence="1">The sequence shown here is derived from an EMBL/GenBank/DDBJ whole genome shotgun (WGS) entry which is preliminary data.</text>
</comment>
<reference evidence="1 2" key="1">
    <citation type="journal article" date="2021" name="Commun. Biol.">
        <title>The genome of Shorea leprosula (Dipterocarpaceae) highlights the ecological relevance of drought in aseasonal tropical rainforests.</title>
        <authorList>
            <person name="Ng K.K.S."/>
            <person name="Kobayashi M.J."/>
            <person name="Fawcett J.A."/>
            <person name="Hatakeyama M."/>
            <person name="Paape T."/>
            <person name="Ng C.H."/>
            <person name="Ang C.C."/>
            <person name="Tnah L.H."/>
            <person name="Lee C.T."/>
            <person name="Nishiyama T."/>
            <person name="Sese J."/>
            <person name="O'Brien M.J."/>
            <person name="Copetti D."/>
            <person name="Mohd Noor M.I."/>
            <person name="Ong R.C."/>
            <person name="Putra M."/>
            <person name="Sireger I.Z."/>
            <person name="Indrioko S."/>
            <person name="Kosugi Y."/>
            <person name="Izuno A."/>
            <person name="Isagi Y."/>
            <person name="Lee S.L."/>
            <person name="Shimizu K.K."/>
        </authorList>
    </citation>
    <scope>NUCLEOTIDE SEQUENCE [LARGE SCALE GENOMIC DNA]</scope>
    <source>
        <strain evidence="1">214</strain>
    </source>
</reference>
<keyword evidence="2" id="KW-1185">Reference proteome</keyword>
<evidence type="ECO:0000313" key="1">
    <source>
        <dbReference type="EMBL" id="GKV06984.1"/>
    </source>
</evidence>
<name>A0AAV5J9C7_9ROSI</name>
<proteinExistence type="predicted"/>
<dbReference type="Proteomes" id="UP001054252">
    <property type="component" value="Unassembled WGS sequence"/>
</dbReference>
<evidence type="ECO:0000313" key="2">
    <source>
        <dbReference type="Proteomes" id="UP001054252"/>
    </source>
</evidence>
<gene>
    <name evidence="1" type="ORF">SLEP1_g18798</name>
</gene>
<organism evidence="1 2">
    <name type="scientific">Rubroshorea leprosula</name>
    <dbReference type="NCBI Taxonomy" id="152421"/>
    <lineage>
        <taxon>Eukaryota</taxon>
        <taxon>Viridiplantae</taxon>
        <taxon>Streptophyta</taxon>
        <taxon>Embryophyta</taxon>
        <taxon>Tracheophyta</taxon>
        <taxon>Spermatophyta</taxon>
        <taxon>Magnoliopsida</taxon>
        <taxon>eudicotyledons</taxon>
        <taxon>Gunneridae</taxon>
        <taxon>Pentapetalae</taxon>
        <taxon>rosids</taxon>
        <taxon>malvids</taxon>
        <taxon>Malvales</taxon>
        <taxon>Dipterocarpaceae</taxon>
        <taxon>Rubroshorea</taxon>
    </lineage>
</organism>